<evidence type="ECO:0000313" key="2">
    <source>
        <dbReference type="EMBL" id="GFO39085.1"/>
    </source>
</evidence>
<organism evidence="2 3">
    <name type="scientific">Plakobranchus ocellatus</name>
    <dbReference type="NCBI Taxonomy" id="259542"/>
    <lineage>
        <taxon>Eukaryota</taxon>
        <taxon>Metazoa</taxon>
        <taxon>Spiralia</taxon>
        <taxon>Lophotrochozoa</taxon>
        <taxon>Mollusca</taxon>
        <taxon>Gastropoda</taxon>
        <taxon>Heterobranchia</taxon>
        <taxon>Euthyneura</taxon>
        <taxon>Panpulmonata</taxon>
        <taxon>Sacoglossa</taxon>
        <taxon>Placobranchoidea</taxon>
        <taxon>Plakobranchidae</taxon>
        <taxon>Plakobranchus</taxon>
    </lineage>
</organism>
<dbReference type="EMBL" id="BLXT01007403">
    <property type="protein sequence ID" value="GFO39085.1"/>
    <property type="molecule type" value="Genomic_DNA"/>
</dbReference>
<feature type="compositionally biased region" description="Basic and acidic residues" evidence="1">
    <location>
        <begin position="45"/>
        <end position="57"/>
    </location>
</feature>
<dbReference type="Proteomes" id="UP000735302">
    <property type="component" value="Unassembled WGS sequence"/>
</dbReference>
<feature type="region of interest" description="Disordered" evidence="1">
    <location>
        <begin position="32"/>
        <end position="63"/>
    </location>
</feature>
<evidence type="ECO:0000313" key="3">
    <source>
        <dbReference type="Proteomes" id="UP000735302"/>
    </source>
</evidence>
<sequence length="101" mass="11236">MEVDKAQLCSYSTLDIWFYFVYSPEQSDLRLLNSPSGQGAGGGARTRDRRDPADPRADSLSTVSPIPPALMSFKHYLFFLQAVCGAIACERARRSAETFRV</sequence>
<gene>
    <name evidence="2" type="ORF">PoB_006559000</name>
</gene>
<evidence type="ECO:0000256" key="1">
    <source>
        <dbReference type="SAM" id="MobiDB-lite"/>
    </source>
</evidence>
<name>A0AAV4D4J4_9GAST</name>
<keyword evidence="3" id="KW-1185">Reference proteome</keyword>
<reference evidence="2 3" key="1">
    <citation type="journal article" date="2021" name="Elife">
        <title>Chloroplast acquisition without the gene transfer in kleptoplastic sea slugs, Plakobranchus ocellatus.</title>
        <authorList>
            <person name="Maeda T."/>
            <person name="Takahashi S."/>
            <person name="Yoshida T."/>
            <person name="Shimamura S."/>
            <person name="Takaki Y."/>
            <person name="Nagai Y."/>
            <person name="Toyoda A."/>
            <person name="Suzuki Y."/>
            <person name="Arimoto A."/>
            <person name="Ishii H."/>
            <person name="Satoh N."/>
            <person name="Nishiyama T."/>
            <person name="Hasebe M."/>
            <person name="Maruyama T."/>
            <person name="Minagawa J."/>
            <person name="Obokata J."/>
            <person name="Shigenobu S."/>
        </authorList>
    </citation>
    <scope>NUCLEOTIDE SEQUENCE [LARGE SCALE GENOMIC DNA]</scope>
</reference>
<dbReference type="AlphaFoldDB" id="A0AAV4D4J4"/>
<protein>
    <submittedName>
        <fullName evidence="2">Uncharacterized protein</fullName>
    </submittedName>
</protein>
<accession>A0AAV4D4J4</accession>
<proteinExistence type="predicted"/>
<comment type="caution">
    <text evidence="2">The sequence shown here is derived from an EMBL/GenBank/DDBJ whole genome shotgun (WGS) entry which is preliminary data.</text>
</comment>